<dbReference type="InterPro" id="IPR016833">
    <property type="entry name" value="Put_Na-Bile_cotransptr"/>
</dbReference>
<evidence type="ECO:0000313" key="2">
    <source>
        <dbReference type="EMBL" id="SFC13185.1"/>
    </source>
</evidence>
<reference evidence="2 3" key="1">
    <citation type="submission" date="2016-10" db="EMBL/GenBank/DDBJ databases">
        <authorList>
            <person name="de Groot N.N."/>
        </authorList>
    </citation>
    <scope>NUCLEOTIDE SEQUENCE [LARGE SCALE GENOMIC DNA]</scope>
    <source>
        <strain evidence="2 3">DSM 26130</strain>
    </source>
</reference>
<dbReference type="GO" id="GO:0005886">
    <property type="term" value="C:plasma membrane"/>
    <property type="evidence" value="ECO:0007669"/>
    <property type="project" value="TreeGrafter"/>
</dbReference>
<dbReference type="OrthoDB" id="9792271at2"/>
<keyword evidence="1" id="KW-0812">Transmembrane</keyword>
<protein>
    <submittedName>
        <fullName evidence="2">Solute carrier family 10 (Sodium/bile acid cotransporter), member 7</fullName>
    </submittedName>
</protein>
<sequence>MAKNTLSSLLARVGLDWFIIALVSMIGLAKLWPGPGIQEGPLSLSSLANVGVSLIFFFYGLKLNFTQLQAGLRNYRLHLVIQLTTFIIFPAVVLAARALLITPDTMLLWLGIFYVAALPSTVSSSVVMVSIAGGNIPAAIFNASISSLIGVFVTPLWMSFLLANTSGQYDLAGVIGKLTIQVIVPVVIGLLLNRKLGWLAERNKSWLRYFDQLIILLIVYTAFCESFSRNLFAKYSAGDLLWLAGLLLGLFFLIFGLITLFGKWLNFSRDDLITALFCGSKKSLIQGTVMASMLFAGSIAGVVLLPIMIYHALQLIVASILAQGSLKSPGIFRDYSKN</sequence>
<dbReference type="PANTHER" id="PTHR18640">
    <property type="entry name" value="SOLUTE CARRIER FAMILY 10 MEMBER 7"/>
    <property type="match status" value="1"/>
</dbReference>
<dbReference type="PANTHER" id="PTHR18640:SF5">
    <property type="entry name" value="SODIUM_BILE ACID COTRANSPORTER 7"/>
    <property type="match status" value="1"/>
</dbReference>
<dbReference type="Pfam" id="PF13593">
    <property type="entry name" value="SBF_like"/>
    <property type="match status" value="1"/>
</dbReference>
<feature type="transmembrane region" description="Helical" evidence="1">
    <location>
        <begin position="283"/>
        <end position="303"/>
    </location>
</feature>
<proteinExistence type="predicted"/>
<feature type="transmembrane region" description="Helical" evidence="1">
    <location>
        <begin position="206"/>
        <end position="228"/>
    </location>
</feature>
<keyword evidence="3" id="KW-1185">Reference proteome</keyword>
<feature type="transmembrane region" description="Helical" evidence="1">
    <location>
        <begin position="106"/>
        <end position="132"/>
    </location>
</feature>
<feature type="transmembrane region" description="Helical" evidence="1">
    <location>
        <begin position="77"/>
        <end position="100"/>
    </location>
</feature>
<feature type="transmembrane region" description="Helical" evidence="1">
    <location>
        <begin position="44"/>
        <end position="65"/>
    </location>
</feature>
<feature type="transmembrane region" description="Helical" evidence="1">
    <location>
        <begin position="139"/>
        <end position="162"/>
    </location>
</feature>
<dbReference type="Gene3D" id="1.20.1530.20">
    <property type="match status" value="1"/>
</dbReference>
<evidence type="ECO:0000313" key="3">
    <source>
        <dbReference type="Proteomes" id="UP000198598"/>
    </source>
</evidence>
<name>A0A1I1GP07_9BACT</name>
<organism evidence="2 3">
    <name type="scientific">Spirosoma endophyticum</name>
    <dbReference type="NCBI Taxonomy" id="662367"/>
    <lineage>
        <taxon>Bacteria</taxon>
        <taxon>Pseudomonadati</taxon>
        <taxon>Bacteroidota</taxon>
        <taxon>Cytophagia</taxon>
        <taxon>Cytophagales</taxon>
        <taxon>Cytophagaceae</taxon>
        <taxon>Spirosoma</taxon>
    </lineage>
</organism>
<dbReference type="Proteomes" id="UP000198598">
    <property type="component" value="Unassembled WGS sequence"/>
</dbReference>
<keyword evidence="1" id="KW-0472">Membrane</keyword>
<feature type="transmembrane region" description="Helical" evidence="1">
    <location>
        <begin position="9"/>
        <end position="32"/>
    </location>
</feature>
<feature type="transmembrane region" description="Helical" evidence="1">
    <location>
        <begin position="240"/>
        <end position="262"/>
    </location>
</feature>
<dbReference type="PIRSF" id="PIRSF026166">
    <property type="entry name" value="UCP026166"/>
    <property type="match status" value="1"/>
</dbReference>
<gene>
    <name evidence="2" type="ORF">SAMN05216167_101521</name>
</gene>
<feature type="transmembrane region" description="Helical" evidence="1">
    <location>
        <begin position="174"/>
        <end position="194"/>
    </location>
</feature>
<dbReference type="InterPro" id="IPR038770">
    <property type="entry name" value="Na+/solute_symporter_sf"/>
</dbReference>
<evidence type="ECO:0000256" key="1">
    <source>
        <dbReference type="SAM" id="Phobius"/>
    </source>
</evidence>
<dbReference type="RefSeq" id="WP_093822873.1">
    <property type="nucleotide sequence ID" value="NZ_FOLQ01000001.1"/>
</dbReference>
<dbReference type="EMBL" id="FOLQ01000001">
    <property type="protein sequence ID" value="SFC13185.1"/>
    <property type="molecule type" value="Genomic_DNA"/>
</dbReference>
<dbReference type="AlphaFoldDB" id="A0A1I1GP07"/>
<keyword evidence="1" id="KW-1133">Transmembrane helix</keyword>
<accession>A0A1I1GP07</accession>